<evidence type="ECO:0000313" key="3">
    <source>
        <dbReference type="WBParaSite" id="L893_g30590.t1"/>
    </source>
</evidence>
<keyword evidence="2" id="KW-1185">Reference proteome</keyword>
<feature type="compositionally biased region" description="Basic and acidic residues" evidence="1">
    <location>
        <begin position="1"/>
        <end position="20"/>
    </location>
</feature>
<proteinExistence type="predicted"/>
<reference evidence="3" key="1">
    <citation type="submission" date="2016-11" db="UniProtKB">
        <authorList>
            <consortium name="WormBaseParasite"/>
        </authorList>
    </citation>
    <scope>IDENTIFICATION</scope>
</reference>
<protein>
    <submittedName>
        <fullName evidence="3">Uncharacterized protein</fullName>
    </submittedName>
</protein>
<organism evidence="2 3">
    <name type="scientific">Steinernema glaseri</name>
    <dbReference type="NCBI Taxonomy" id="37863"/>
    <lineage>
        <taxon>Eukaryota</taxon>
        <taxon>Metazoa</taxon>
        <taxon>Ecdysozoa</taxon>
        <taxon>Nematoda</taxon>
        <taxon>Chromadorea</taxon>
        <taxon>Rhabditida</taxon>
        <taxon>Tylenchina</taxon>
        <taxon>Panagrolaimomorpha</taxon>
        <taxon>Strongyloidoidea</taxon>
        <taxon>Steinernematidae</taxon>
        <taxon>Steinernema</taxon>
    </lineage>
</organism>
<sequence length="115" mass="12998">MTRMIDGGDLRRGREAKDRAAQTTFPTGIRCQMSRIESAQLTRLCSRAWREHVGSRKAADVPKGEKRELMNGGERKAKIRDISIISTLEARIVGIREAVRRTKKVKSCWKETGEG</sequence>
<accession>A0A1I7ZWX9</accession>
<evidence type="ECO:0000313" key="2">
    <source>
        <dbReference type="Proteomes" id="UP000095287"/>
    </source>
</evidence>
<name>A0A1I7ZWX9_9BILA</name>
<dbReference type="WBParaSite" id="L893_g30590.t1">
    <property type="protein sequence ID" value="L893_g30590.t1"/>
    <property type="gene ID" value="L893_g30590"/>
</dbReference>
<feature type="region of interest" description="Disordered" evidence="1">
    <location>
        <begin position="1"/>
        <end position="23"/>
    </location>
</feature>
<evidence type="ECO:0000256" key="1">
    <source>
        <dbReference type="SAM" id="MobiDB-lite"/>
    </source>
</evidence>
<dbReference type="Proteomes" id="UP000095287">
    <property type="component" value="Unplaced"/>
</dbReference>
<dbReference type="AlphaFoldDB" id="A0A1I7ZWX9"/>